<dbReference type="Gene3D" id="2.160.20.80">
    <property type="entry name" value="E3 ubiquitin-protein ligase SopA"/>
    <property type="match status" value="1"/>
</dbReference>
<evidence type="ECO:0000313" key="1">
    <source>
        <dbReference type="EMBL" id="NEA23020.1"/>
    </source>
</evidence>
<dbReference type="PANTHER" id="PTHR14136">
    <property type="entry name" value="BTB_POZ DOMAIN-CONTAINING PROTEIN KCTD9"/>
    <property type="match status" value="1"/>
</dbReference>
<dbReference type="AlphaFoldDB" id="A0A6L9QC27"/>
<dbReference type="RefSeq" id="WP_163055110.1">
    <property type="nucleotide sequence ID" value="NZ_JAAGLI010000278.1"/>
</dbReference>
<dbReference type="EMBL" id="JAAGLI010000278">
    <property type="protein sequence ID" value="NEA23020.1"/>
    <property type="molecule type" value="Genomic_DNA"/>
</dbReference>
<dbReference type="SUPFAM" id="SSF141571">
    <property type="entry name" value="Pentapeptide repeat-like"/>
    <property type="match status" value="1"/>
</dbReference>
<proteinExistence type="predicted"/>
<dbReference type="Proteomes" id="UP000475532">
    <property type="component" value="Unassembled WGS sequence"/>
</dbReference>
<organism evidence="1 2">
    <name type="scientific">Actinomadura bangladeshensis</name>
    <dbReference type="NCBI Taxonomy" id="453573"/>
    <lineage>
        <taxon>Bacteria</taxon>
        <taxon>Bacillati</taxon>
        <taxon>Actinomycetota</taxon>
        <taxon>Actinomycetes</taxon>
        <taxon>Streptosporangiales</taxon>
        <taxon>Thermomonosporaceae</taxon>
        <taxon>Actinomadura</taxon>
    </lineage>
</organism>
<name>A0A6L9QC27_9ACTN</name>
<dbReference type="InterPro" id="IPR001646">
    <property type="entry name" value="5peptide_repeat"/>
</dbReference>
<comment type="caution">
    <text evidence="1">The sequence shown here is derived from an EMBL/GenBank/DDBJ whole genome shotgun (WGS) entry which is preliminary data.</text>
</comment>
<sequence>MWPRDAAAVTALRSWLSETGATLYALDLDFHGADLEGAHFIEAWLSGSDFSGCGLSRSLLCRAHCERTVFTSADLTEIDLAKSFLEEADFAGARMTGAKLGRAECLRTSFGGADLRRADLGDGLFIACDMKCADLRDAKVTMAAFGETDFTNARVAGMTGSAVGSIVLTTGAATEELAGARLEQWFSRNGAHVSVAG</sequence>
<gene>
    <name evidence="1" type="ORF">G3I70_11025</name>
</gene>
<protein>
    <submittedName>
        <fullName evidence="1">Pentapeptide repeat-containing protein</fullName>
    </submittedName>
</protein>
<dbReference type="PANTHER" id="PTHR14136:SF17">
    <property type="entry name" value="BTB_POZ DOMAIN-CONTAINING PROTEIN KCTD9"/>
    <property type="match status" value="1"/>
</dbReference>
<accession>A0A6L9QC27</accession>
<reference evidence="1 2" key="1">
    <citation type="submission" date="2020-01" db="EMBL/GenBank/DDBJ databases">
        <title>Insect and environment-associated Actinomycetes.</title>
        <authorList>
            <person name="Currrie C."/>
            <person name="Chevrette M."/>
            <person name="Carlson C."/>
            <person name="Stubbendieck R."/>
            <person name="Wendt-Pienkowski E."/>
        </authorList>
    </citation>
    <scope>NUCLEOTIDE SEQUENCE [LARGE SCALE GENOMIC DNA]</scope>
    <source>
        <strain evidence="1 2">SID10258</strain>
    </source>
</reference>
<dbReference type="InterPro" id="IPR051082">
    <property type="entry name" value="Pentapeptide-BTB/POZ_domain"/>
</dbReference>
<evidence type="ECO:0000313" key="2">
    <source>
        <dbReference type="Proteomes" id="UP000475532"/>
    </source>
</evidence>
<dbReference type="Pfam" id="PF00805">
    <property type="entry name" value="Pentapeptide"/>
    <property type="match status" value="2"/>
</dbReference>